<feature type="domain" description="Flagellar hook-associated protein 2 N-terminal" evidence="6">
    <location>
        <begin position="12"/>
        <end position="110"/>
    </location>
</feature>
<gene>
    <name evidence="8" type="ORF">GS8_3161</name>
</gene>
<keyword evidence="4 5" id="KW-0975">Bacterial flagellum</keyword>
<name>A0ABQ7HBQ1_GEOSE</name>
<keyword evidence="8" id="KW-0282">Flagellum</keyword>
<comment type="subcellular location">
    <subcellularLocation>
        <location evidence="5">Secreted</location>
    </subcellularLocation>
    <subcellularLocation>
        <location evidence="5">Bacterial flagellum</location>
    </subcellularLocation>
</comment>
<evidence type="ECO:0000313" key="9">
    <source>
        <dbReference type="Proteomes" id="UP000773850"/>
    </source>
</evidence>
<dbReference type="PANTHER" id="PTHR30288">
    <property type="entry name" value="FLAGELLAR CAP/ASSEMBLY PROTEIN FLID"/>
    <property type="match status" value="1"/>
</dbReference>
<evidence type="ECO:0000256" key="1">
    <source>
        <dbReference type="ARBA" id="ARBA00009764"/>
    </source>
</evidence>
<evidence type="ECO:0000313" key="8">
    <source>
        <dbReference type="EMBL" id="KAF6509630.1"/>
    </source>
</evidence>
<comment type="function">
    <text evidence="5">Required for morphogenesis and for the elongation of the flagellar filament by facilitating polymerization of the flagellin monomers at the tip of growing filament. Forms a capping structure, which prevents flagellin subunits (transported through the central channel of the flagellum) from leaking out without polymerization at the distal end.</text>
</comment>
<dbReference type="Proteomes" id="UP000773850">
    <property type="component" value="Unassembled WGS sequence"/>
</dbReference>
<dbReference type="Pfam" id="PF07195">
    <property type="entry name" value="FliD_C"/>
    <property type="match status" value="1"/>
</dbReference>
<keyword evidence="8" id="KW-0969">Cilium</keyword>
<evidence type="ECO:0000256" key="4">
    <source>
        <dbReference type="ARBA" id="ARBA00023143"/>
    </source>
</evidence>
<dbReference type="EMBL" id="LUCS01000030">
    <property type="protein sequence ID" value="KAF6509630.1"/>
    <property type="molecule type" value="Genomic_DNA"/>
</dbReference>
<sequence length="536" mass="59618">MANTLRISGLASGMDIDKIVSDLMKAERMPLDKLKQKKQLLEWQRDDYREMNKLLQELDTLIFDGVFRQSTFLKKTVTSSDESVVTATAVNVAGNQTVELSNITQLATAARWISEQPIQTTSASGKINPNDKLKDVTFLVEDSSGNPQEITFTEAFSLKFEVVKPGSSTPETVDISIDPTVDTLNSVIAKLNQNSKLGVSVFFDEFSQKLVITKNETGAGASIKVIEGASDGTPGTIGFLNALGFESARANNELTGKVDGQNAKFTINGLPIERTTNTFTINGMTYTLKNTKTSGTVTISTTTDTDSIFNSIKAFVDKYNEVIAKINAELKEERYRDYPPLTDEQKEAMTEKQVELWEEKARSGMLRGDSILSSALSQMRMNVYTKVEGANIPSGFSQLAQLGISTSSNYLDGGKLIIDETKLREKIKENPDAVYQLFNQDGATDAEKGIARRLRDTIKATIGKIEQKAGKTIWTNQQFAIGRDLIEINDQIDRFEDRLKQIEDRYYRQFTAMEEAIQRANQQSMYLMNAFGGMQR</sequence>
<reference evidence="8 9" key="1">
    <citation type="submission" date="2016-03" db="EMBL/GenBank/DDBJ databases">
        <title>Spore heat resistance.</title>
        <authorList>
            <person name="Boekhorst J."/>
            <person name="Berendsen E.M."/>
            <person name="Wells-Bennik M.H."/>
            <person name="Kuipers O.P."/>
        </authorList>
    </citation>
    <scope>NUCLEOTIDE SEQUENCE [LARGE SCALE GENOMIC DNA]</scope>
    <source>
        <strain evidence="8 9">GS8</strain>
    </source>
</reference>
<keyword evidence="5" id="KW-0964">Secreted</keyword>
<feature type="domain" description="Flagellar hook-associated protein 2 C-terminal" evidence="7">
    <location>
        <begin position="260"/>
        <end position="522"/>
    </location>
</feature>
<dbReference type="RefSeq" id="WP_049624804.1">
    <property type="nucleotide sequence ID" value="NZ_LDNS01000075.1"/>
</dbReference>
<protein>
    <recommendedName>
        <fullName evidence="5">Flagellar hook-associated protein 2</fullName>
        <shortName evidence="5">HAP2</shortName>
    </recommendedName>
    <alternativeName>
        <fullName evidence="5">Flagellar cap protein</fullName>
    </alternativeName>
</protein>
<dbReference type="NCBIfam" id="NF005833">
    <property type="entry name" value="PRK07737.1"/>
    <property type="match status" value="1"/>
</dbReference>
<comment type="subunit">
    <text evidence="2 5">Homopentamer.</text>
</comment>
<accession>A0ABQ7HBQ1</accession>
<comment type="caution">
    <text evidence="8">The sequence shown here is derived from an EMBL/GenBank/DDBJ whole genome shotgun (WGS) entry which is preliminary data.</text>
</comment>
<comment type="similarity">
    <text evidence="1 5">Belongs to the FliD family.</text>
</comment>
<dbReference type="InterPro" id="IPR003481">
    <property type="entry name" value="FliD_N"/>
</dbReference>
<dbReference type="PANTHER" id="PTHR30288:SF0">
    <property type="entry name" value="FLAGELLAR HOOK-ASSOCIATED PROTEIN 2"/>
    <property type="match status" value="1"/>
</dbReference>
<dbReference type="Pfam" id="PF02465">
    <property type="entry name" value="FliD_N"/>
    <property type="match status" value="1"/>
</dbReference>
<evidence type="ECO:0000259" key="6">
    <source>
        <dbReference type="Pfam" id="PF02465"/>
    </source>
</evidence>
<evidence type="ECO:0000256" key="2">
    <source>
        <dbReference type="ARBA" id="ARBA00011255"/>
    </source>
</evidence>
<evidence type="ECO:0000256" key="3">
    <source>
        <dbReference type="ARBA" id="ARBA00023054"/>
    </source>
</evidence>
<dbReference type="InterPro" id="IPR010809">
    <property type="entry name" value="FliD_C"/>
</dbReference>
<proteinExistence type="inferred from homology"/>
<keyword evidence="8" id="KW-0966">Cell projection</keyword>
<dbReference type="InterPro" id="IPR040026">
    <property type="entry name" value="FliD"/>
</dbReference>
<keyword evidence="3" id="KW-0175">Coiled coil</keyword>
<organism evidence="8 9">
    <name type="scientific">Geobacillus stearothermophilus</name>
    <name type="common">Bacillus stearothermophilus</name>
    <dbReference type="NCBI Taxonomy" id="1422"/>
    <lineage>
        <taxon>Bacteria</taxon>
        <taxon>Bacillati</taxon>
        <taxon>Bacillota</taxon>
        <taxon>Bacilli</taxon>
        <taxon>Bacillales</taxon>
        <taxon>Anoxybacillaceae</taxon>
        <taxon>Geobacillus</taxon>
    </lineage>
</organism>
<evidence type="ECO:0000259" key="7">
    <source>
        <dbReference type="Pfam" id="PF07195"/>
    </source>
</evidence>
<keyword evidence="9" id="KW-1185">Reference proteome</keyword>
<evidence type="ECO:0000256" key="5">
    <source>
        <dbReference type="RuleBase" id="RU362066"/>
    </source>
</evidence>